<comment type="caution">
    <text evidence="4">The sequence shown here is derived from an EMBL/GenBank/DDBJ whole genome shotgun (WGS) entry which is preliminary data.</text>
</comment>
<evidence type="ECO:0000313" key="4">
    <source>
        <dbReference type="EMBL" id="MDT0607574.1"/>
    </source>
</evidence>
<dbReference type="InterPro" id="IPR036278">
    <property type="entry name" value="Sialidase_sf"/>
</dbReference>
<dbReference type="Pfam" id="PF15902">
    <property type="entry name" value="Sortilin-Vps10"/>
    <property type="match status" value="1"/>
</dbReference>
<dbReference type="RefSeq" id="WP_311351416.1">
    <property type="nucleotide sequence ID" value="NZ_JAVRHR010000002.1"/>
</dbReference>
<protein>
    <submittedName>
        <fullName evidence="4">Glycosyl hydrolase</fullName>
    </submittedName>
</protein>
<dbReference type="PANTHER" id="PTHR43739">
    <property type="entry name" value="XYLOGLUCANASE (EUROFUNG)"/>
    <property type="match status" value="1"/>
</dbReference>
<reference evidence="4 5" key="1">
    <citation type="submission" date="2023-09" db="EMBL/GenBank/DDBJ databases">
        <authorList>
            <person name="Rey-Velasco X."/>
        </authorList>
    </citation>
    <scope>NUCLEOTIDE SEQUENCE [LARGE SCALE GENOMIC DNA]</scope>
    <source>
        <strain evidence="4 5">F388</strain>
    </source>
</reference>
<feature type="signal peptide" evidence="2">
    <location>
        <begin position="1"/>
        <end position="23"/>
    </location>
</feature>
<sequence length="1084" mass="120299">MKILSKSIISALFSMFLILIINAQETKDDIYKGLEFRNLGPALTSGRIADIAIHPNNESVWYIAVASGGVWKTENAGTTFKPVFDNEKSYSTGCVTIDPSNPSTVWVGTGENVGGRHIGFGDGIYVSHDEGKSWKNMGLKESEHLSKIIVHPDNSNIIYVASQGPLWSKGGERGFYVSEDGGTTWTRTLGNNEWTGVTDIVIDSENPETIYAATWDRHRTVAAYMGGGPGSGLHKSTDGGKTWTILKSGLPKSNMGKIGLAISPFNNQTIYAAIELDRKKGGLYISTNGGASWKKQSDAVSGGTGPHYYQELFASPHQEGKLYLMSNYSQESNDHGKTFTNLNEDKKHVDSHAMAFKKSDPNYVLFGTDGGLYESYDKTTTWRYFNNLPITQYYKVAVDDSTPFYNVYGGTQDNGSHGGPSRTIRTNGILNQDWWITLGADGHQSATEPGNPDITYGEFQQGWLWRIDQTTGETVFIQPQPSAGDPHERFNWDAPILVSPHNSTRLYFASYRVWKSENRGDDWTAISNDLTRNEERFNLPILGKQQSWDNPWDVGAMSVYNTITSLAESPVQEGLLYAGTDDGILQVSENGGESWKKIMLGTIKGVPSRAFVNDVRADLYDANTVYLVLDNHKEGDYRPFLLKSTDKGSTWGFINGNLPKKLITWRIVQDHKKKDLLFAATEYGVYFTINGGSSWTQLKGGLPTISFRDITIQRREDDLVGASFGRGFYVLDNIGPLRDYNASKSNEVQFFDTKPAYWYIQKDEVYGQGNNQYAAKNPDYGAIFTYYLPNKLESLKEIRTKKEKELSKQKAAIPFPGWDALATEKNQEKPQLVLMVKDSDGNLVNMVNGSNKKGFNKVAWNLTYASRSGIPLKAPKPNPNEEFTGSPYLATPGTYSVALYQNKDGVLIELSGPRTFEVVKLKDGSLPAKPIAEINAFRETFQVYQQNMMATTTTIQKVKKQLNAMKRAYQQAKRPSAELFNKISSAQKSLLAIDAIMNGNPSKNEVGERNALSPRDGGFIGYVALNNTYGPTGNQKKAFARAQQQLKNVKTDLSQLVETTIPALELELRAAGAPWIEGQSLSEE</sequence>
<dbReference type="Gene3D" id="2.130.10.10">
    <property type="entry name" value="YVTN repeat-like/Quinoprotein amine dehydrogenase"/>
    <property type="match status" value="4"/>
</dbReference>
<organism evidence="4 5">
    <name type="scientific">Croceitalea rosinachiae</name>
    <dbReference type="NCBI Taxonomy" id="3075596"/>
    <lineage>
        <taxon>Bacteria</taxon>
        <taxon>Pseudomonadati</taxon>
        <taxon>Bacteroidota</taxon>
        <taxon>Flavobacteriia</taxon>
        <taxon>Flavobacteriales</taxon>
        <taxon>Flavobacteriaceae</taxon>
        <taxon>Croceitalea</taxon>
    </lineage>
</organism>
<evidence type="ECO:0000313" key="5">
    <source>
        <dbReference type="Proteomes" id="UP001255246"/>
    </source>
</evidence>
<dbReference type="SUPFAM" id="SSF110296">
    <property type="entry name" value="Oligoxyloglucan reducing end-specific cellobiohydrolase"/>
    <property type="match status" value="1"/>
</dbReference>
<accession>A0ABU3AC60</accession>
<feature type="chain" id="PRO_5047179600" evidence="2">
    <location>
        <begin position="24"/>
        <end position="1084"/>
    </location>
</feature>
<gene>
    <name evidence="4" type="ORF">RM706_11055</name>
</gene>
<dbReference type="EMBL" id="JAVRHR010000002">
    <property type="protein sequence ID" value="MDT0607574.1"/>
    <property type="molecule type" value="Genomic_DNA"/>
</dbReference>
<name>A0ABU3AC60_9FLAO</name>
<dbReference type="Proteomes" id="UP001255246">
    <property type="component" value="Unassembled WGS sequence"/>
</dbReference>
<evidence type="ECO:0000256" key="1">
    <source>
        <dbReference type="ARBA" id="ARBA00022737"/>
    </source>
</evidence>
<keyword evidence="2" id="KW-0732">Signal</keyword>
<dbReference type="InterPro" id="IPR031778">
    <property type="entry name" value="Sortilin_N"/>
</dbReference>
<dbReference type="CDD" id="cd15482">
    <property type="entry name" value="Sialidase_non-viral"/>
    <property type="match status" value="1"/>
</dbReference>
<feature type="domain" description="Sortilin N-terminal" evidence="3">
    <location>
        <begin position="124"/>
        <end position="249"/>
    </location>
</feature>
<dbReference type="InterPro" id="IPR052025">
    <property type="entry name" value="Xyloglucanase_GH74"/>
</dbReference>
<dbReference type="PANTHER" id="PTHR43739:SF5">
    <property type="entry name" value="EXO-ALPHA-SIALIDASE"/>
    <property type="match status" value="1"/>
</dbReference>
<proteinExistence type="predicted"/>
<dbReference type="SUPFAM" id="SSF50939">
    <property type="entry name" value="Sialidases"/>
    <property type="match status" value="1"/>
</dbReference>
<evidence type="ECO:0000256" key="2">
    <source>
        <dbReference type="SAM" id="SignalP"/>
    </source>
</evidence>
<keyword evidence="4" id="KW-0378">Hydrolase</keyword>
<keyword evidence="5" id="KW-1185">Reference proteome</keyword>
<evidence type="ECO:0000259" key="3">
    <source>
        <dbReference type="Pfam" id="PF15902"/>
    </source>
</evidence>
<keyword evidence="1" id="KW-0677">Repeat</keyword>
<dbReference type="GO" id="GO:0016787">
    <property type="term" value="F:hydrolase activity"/>
    <property type="evidence" value="ECO:0007669"/>
    <property type="project" value="UniProtKB-KW"/>
</dbReference>
<dbReference type="InterPro" id="IPR015943">
    <property type="entry name" value="WD40/YVTN_repeat-like_dom_sf"/>
</dbReference>